<dbReference type="Proteomes" id="UP000054217">
    <property type="component" value="Unassembled WGS sequence"/>
</dbReference>
<reference evidence="2" key="2">
    <citation type="submission" date="2015-01" db="EMBL/GenBank/DDBJ databases">
        <title>Evolutionary Origins and Diversification of the Mycorrhizal Mutualists.</title>
        <authorList>
            <consortium name="DOE Joint Genome Institute"/>
            <consortium name="Mycorrhizal Genomics Consortium"/>
            <person name="Kohler A."/>
            <person name="Kuo A."/>
            <person name="Nagy L.G."/>
            <person name="Floudas D."/>
            <person name="Copeland A."/>
            <person name="Barry K.W."/>
            <person name="Cichocki N."/>
            <person name="Veneault-Fourrey C."/>
            <person name="LaButti K."/>
            <person name="Lindquist E.A."/>
            <person name="Lipzen A."/>
            <person name="Lundell T."/>
            <person name="Morin E."/>
            <person name="Murat C."/>
            <person name="Riley R."/>
            <person name="Ohm R."/>
            <person name="Sun H."/>
            <person name="Tunlid A."/>
            <person name="Henrissat B."/>
            <person name="Grigoriev I.V."/>
            <person name="Hibbett D.S."/>
            <person name="Martin F."/>
        </authorList>
    </citation>
    <scope>NUCLEOTIDE SEQUENCE [LARGE SCALE GENOMIC DNA]</scope>
    <source>
        <strain evidence="2">Marx 270</strain>
    </source>
</reference>
<evidence type="ECO:0000313" key="2">
    <source>
        <dbReference type="Proteomes" id="UP000054217"/>
    </source>
</evidence>
<sequence length="82" mass="8989">MALMNLHAHDVVVTVYRFATSLWYNTLPGEIIAMPRAAISHSLFPTPLCPLACSKTLPRLFPQLPPPSAPASPKICVECRMS</sequence>
<dbReference type="HOGENOM" id="CLU_2559235_0_0_1"/>
<protein>
    <submittedName>
        <fullName evidence="1">Uncharacterized protein</fullName>
    </submittedName>
</protein>
<reference evidence="1 2" key="1">
    <citation type="submission" date="2014-04" db="EMBL/GenBank/DDBJ databases">
        <authorList>
            <consortium name="DOE Joint Genome Institute"/>
            <person name="Kuo A."/>
            <person name="Kohler A."/>
            <person name="Costa M.D."/>
            <person name="Nagy L.G."/>
            <person name="Floudas D."/>
            <person name="Copeland A."/>
            <person name="Barry K.W."/>
            <person name="Cichocki N."/>
            <person name="Veneault-Fourrey C."/>
            <person name="LaButti K."/>
            <person name="Lindquist E.A."/>
            <person name="Lipzen A."/>
            <person name="Lundell T."/>
            <person name="Morin E."/>
            <person name="Murat C."/>
            <person name="Sun H."/>
            <person name="Tunlid A."/>
            <person name="Henrissat B."/>
            <person name="Grigoriev I.V."/>
            <person name="Hibbett D.S."/>
            <person name="Martin F."/>
            <person name="Nordberg H.P."/>
            <person name="Cantor M.N."/>
            <person name="Hua S.X."/>
        </authorList>
    </citation>
    <scope>NUCLEOTIDE SEQUENCE [LARGE SCALE GENOMIC DNA]</scope>
    <source>
        <strain evidence="1 2">Marx 270</strain>
    </source>
</reference>
<organism evidence="1 2">
    <name type="scientific">Pisolithus tinctorius Marx 270</name>
    <dbReference type="NCBI Taxonomy" id="870435"/>
    <lineage>
        <taxon>Eukaryota</taxon>
        <taxon>Fungi</taxon>
        <taxon>Dikarya</taxon>
        <taxon>Basidiomycota</taxon>
        <taxon>Agaricomycotina</taxon>
        <taxon>Agaricomycetes</taxon>
        <taxon>Agaricomycetidae</taxon>
        <taxon>Boletales</taxon>
        <taxon>Sclerodermatineae</taxon>
        <taxon>Pisolithaceae</taxon>
        <taxon>Pisolithus</taxon>
    </lineage>
</organism>
<name>A0A0C3NVL1_PISTI</name>
<dbReference type="InParanoid" id="A0A0C3NVL1"/>
<dbReference type="EMBL" id="KN832005">
    <property type="protein sequence ID" value="KIN99440.1"/>
    <property type="molecule type" value="Genomic_DNA"/>
</dbReference>
<gene>
    <name evidence="1" type="ORF">M404DRAFT_814261</name>
</gene>
<keyword evidence="2" id="KW-1185">Reference proteome</keyword>
<accession>A0A0C3NVL1</accession>
<dbReference type="AlphaFoldDB" id="A0A0C3NVL1"/>
<evidence type="ECO:0000313" key="1">
    <source>
        <dbReference type="EMBL" id="KIN99440.1"/>
    </source>
</evidence>
<proteinExistence type="predicted"/>